<dbReference type="PANTHER" id="PTHR11690">
    <property type="entry name" value="AMILORIDE-SENSITIVE SODIUM CHANNEL-RELATED"/>
    <property type="match status" value="1"/>
</dbReference>
<evidence type="ECO:0000256" key="8">
    <source>
        <dbReference type="ARBA" id="ARBA00023136"/>
    </source>
</evidence>
<evidence type="ECO:0000256" key="5">
    <source>
        <dbReference type="ARBA" id="ARBA00022989"/>
    </source>
</evidence>
<dbReference type="GO" id="GO:0015280">
    <property type="term" value="F:ligand-gated sodium channel activity"/>
    <property type="evidence" value="ECO:0007669"/>
    <property type="project" value="TreeGrafter"/>
</dbReference>
<dbReference type="Gene3D" id="2.60.470.10">
    <property type="entry name" value="Acid-sensing ion channels like domains"/>
    <property type="match status" value="1"/>
</dbReference>
<evidence type="ECO:0000256" key="12">
    <source>
        <dbReference type="SAM" id="Phobius"/>
    </source>
</evidence>
<dbReference type="OMA" id="FTRWEHG"/>
<dbReference type="Proteomes" id="UP000694421">
    <property type="component" value="Unplaced"/>
</dbReference>
<keyword evidence="10 11" id="KW-0407">Ion channel</keyword>
<dbReference type="PRINTS" id="PR01078">
    <property type="entry name" value="AMINACHANNEL"/>
</dbReference>
<dbReference type="InterPro" id="IPR001873">
    <property type="entry name" value="ENaC"/>
</dbReference>
<keyword evidence="9 11" id="KW-0739">Sodium transport</keyword>
<comment type="subcellular location">
    <subcellularLocation>
        <location evidence="1">Membrane</location>
        <topology evidence="1">Multi-pass membrane protein</topology>
    </subcellularLocation>
</comment>
<evidence type="ECO:0000256" key="7">
    <source>
        <dbReference type="ARBA" id="ARBA00023065"/>
    </source>
</evidence>
<protein>
    <submittedName>
        <fullName evidence="13">Uncharacterized protein</fullName>
    </submittedName>
</protein>
<keyword evidence="2 11" id="KW-0813">Transport</keyword>
<evidence type="ECO:0000256" key="11">
    <source>
        <dbReference type="RuleBase" id="RU000679"/>
    </source>
</evidence>
<evidence type="ECO:0000256" key="4">
    <source>
        <dbReference type="ARBA" id="ARBA00022692"/>
    </source>
</evidence>
<keyword evidence="3 11" id="KW-0894">Sodium channel</keyword>
<evidence type="ECO:0000256" key="3">
    <source>
        <dbReference type="ARBA" id="ARBA00022461"/>
    </source>
</evidence>
<name>A0A8D0BQ24_SALMN</name>
<reference evidence="13" key="2">
    <citation type="submission" date="2025-09" db="UniProtKB">
        <authorList>
            <consortium name="Ensembl"/>
        </authorList>
    </citation>
    <scope>IDENTIFICATION</scope>
</reference>
<sequence length="387" mass="44887">LLQSKVDRFKYMSITRGPSKHLMMAEDSSKELVETKEEDRALIEFYSSFKDLFEFFCLNTTIHGTVRLVCSSRNRMKTAFWTLLFLASFAMLYWQFALLFNQYWAYPVVMKLSVHSEPKMFPAVTLCNLNPHRIKEVSKNLAELDNLTKKTLHDLYVGLRLVSSADVLMFCLHLRSLARRCSNRLHVQFFFLPQCNATGGDCYYKWYLNGVDAVQEWYRFHYMNIMSQIPPIIDVSHDEDHIRDLVYACQYGGDLCQDSDMKHFHHPVYGSCYTYNKNGTNTFWEARKPGILYGLSLILKVEQKDHIPLLSTEAGVRVMIHSHDQMPFLEHEGFDIRPGIETTIGIKQDLNPSTPTSFALYSPFSFPNLHSFVPQQSGTFRLDEGLC</sequence>
<dbReference type="GO" id="GO:0034706">
    <property type="term" value="C:sodium channel complex"/>
    <property type="evidence" value="ECO:0007669"/>
    <property type="project" value="TreeGrafter"/>
</dbReference>
<proteinExistence type="inferred from homology"/>
<evidence type="ECO:0000313" key="13">
    <source>
        <dbReference type="Ensembl" id="ENSSMRP00000011665.1"/>
    </source>
</evidence>
<evidence type="ECO:0000256" key="2">
    <source>
        <dbReference type="ARBA" id="ARBA00022448"/>
    </source>
</evidence>
<dbReference type="PANTHER" id="PTHR11690:SF132">
    <property type="entry name" value="AMILORIDE-SENSITIVE SODIUM CHANNEL SUBUNIT DELTA"/>
    <property type="match status" value="1"/>
</dbReference>
<keyword evidence="8 12" id="KW-0472">Membrane</keyword>
<comment type="similarity">
    <text evidence="11">Belongs to the amiloride-sensitive sodium channel (TC 1.A.6) family.</text>
</comment>
<dbReference type="Pfam" id="PF00858">
    <property type="entry name" value="ASC"/>
    <property type="match status" value="1"/>
</dbReference>
<feature type="transmembrane region" description="Helical" evidence="12">
    <location>
        <begin position="80"/>
        <end position="100"/>
    </location>
</feature>
<evidence type="ECO:0000256" key="9">
    <source>
        <dbReference type="ARBA" id="ARBA00023201"/>
    </source>
</evidence>
<keyword evidence="5 12" id="KW-1133">Transmembrane helix</keyword>
<keyword evidence="14" id="KW-1185">Reference proteome</keyword>
<accession>A0A8D0BQ24</accession>
<organism evidence="13 14">
    <name type="scientific">Salvator merianae</name>
    <name type="common">Argentine black and white tegu</name>
    <name type="synonym">Tupinambis merianae</name>
    <dbReference type="NCBI Taxonomy" id="96440"/>
    <lineage>
        <taxon>Eukaryota</taxon>
        <taxon>Metazoa</taxon>
        <taxon>Chordata</taxon>
        <taxon>Craniata</taxon>
        <taxon>Vertebrata</taxon>
        <taxon>Euteleostomi</taxon>
        <taxon>Lepidosauria</taxon>
        <taxon>Squamata</taxon>
        <taxon>Bifurcata</taxon>
        <taxon>Unidentata</taxon>
        <taxon>Episquamata</taxon>
        <taxon>Laterata</taxon>
        <taxon>Teiioidea</taxon>
        <taxon>Teiidae</taxon>
        <taxon>Salvator</taxon>
    </lineage>
</organism>
<evidence type="ECO:0000256" key="6">
    <source>
        <dbReference type="ARBA" id="ARBA00023053"/>
    </source>
</evidence>
<dbReference type="GeneTree" id="ENSGT00940000162685"/>
<keyword evidence="7 11" id="KW-0406">Ion transport</keyword>
<keyword evidence="4 11" id="KW-0812">Transmembrane</keyword>
<dbReference type="AlphaFoldDB" id="A0A8D0BQ24"/>
<evidence type="ECO:0000256" key="10">
    <source>
        <dbReference type="ARBA" id="ARBA00023303"/>
    </source>
</evidence>
<reference evidence="13" key="1">
    <citation type="submission" date="2025-08" db="UniProtKB">
        <authorList>
            <consortium name="Ensembl"/>
        </authorList>
    </citation>
    <scope>IDENTIFICATION</scope>
</reference>
<dbReference type="Ensembl" id="ENSSMRT00000013595.1">
    <property type="protein sequence ID" value="ENSSMRP00000011665.1"/>
    <property type="gene ID" value="ENSSMRG00000009162.1"/>
</dbReference>
<evidence type="ECO:0000313" key="14">
    <source>
        <dbReference type="Proteomes" id="UP000694421"/>
    </source>
</evidence>
<evidence type="ECO:0000256" key="1">
    <source>
        <dbReference type="ARBA" id="ARBA00004141"/>
    </source>
</evidence>
<keyword evidence="6" id="KW-0915">Sodium</keyword>
<dbReference type="GO" id="GO:0005886">
    <property type="term" value="C:plasma membrane"/>
    <property type="evidence" value="ECO:0007669"/>
    <property type="project" value="TreeGrafter"/>
</dbReference>